<sequence>MAKASPAQARLWHRRRSHLNFDTINMLSKNDIVNGLLKLRYVKDQLCSSCDLGKAKRSSFKTKIVPSSKGRLHLLHMDLCGLMRIERINGKKYVLVVPLRDILCGTYPYWPTILNRLERKFYFELGSKVVSELVEKRSEYDDLKPSYDEIPPPPLQIQTPTQQAPHTISTIKLPILKKGEYDIWAMKMEHYLAHTDYPIWEVIQRGNGPKKCGKLSNLDLVAMMNRRRCKRVSTEDAKLKFLRSLPSVLSQISLIMRTKPGVDSLSFDDLYNKLSVFKPNVKGSTASSSSMQNVAFVSKNTNSTNEVSTTYGASSSSGQNPQREGSSSYTDELMYSFFSNQSSGPQLDHEDLEQLDEFDLEEIDLKWQVAMISMRLKKFYKKTGRKLQFDAKEPVGFDKAKVECYNYHKIGHFARECRSKGNQDSRRRDAGYTGHSEDEQENYALMAFSNSGSDTEAYTQALKKVEAQLVAHQQNQLWYEEKIRFVKIDLDDKTDVLTYHKKLLAKAEKEKEELKAGLGYSNQMNKGVLSYENEVFKSVFYSKSSDIEDSPVNDRYAEGMHAVPPPMTGIYILSGPDVEIDESQFTYGLKQSKPSESDASSSDFNSCESNSSEEPLKSMPELVVNEPKVVSQPKVWSDAPIIEEYESDSDDEHVSLPTKEQETSSFTFVNTVKHVKTPRQTVKEQNTCSQNPKPDKKDCSGLMSKKLGLGYGFTKKACFVCGSFSHLIRDCDFHEKRMAKQAELNKRMCKGTGQRENRPIWNNVQRVNHQNQFVPIATLTRTGRIPVNIARASNTNNVNTARHNFNSQATPTNATRKVNTVKPIVNNDVPHKALENKGIVDSGCSRHMTRNKAYLAEYQDYNGGPVPFGGSKGYITGKGPKEANHSAVTKDNIDAENSKMEAESAQDYFVLPIWSSYTSTVKSSEAKNEAARASSTNTVNTASTPVSTASPSGGLSYTDLTNSNQDDSQIPALEDSYDNPNDGIFTNASSDDEGTVADFTNLETIANVSHIPTSRIHYIHPLTQILGDSKSAVQTRSKVKKVLEPMLLIEATIRIFLAFASYMGFIVYQMDVKSAFLYGTIDEEVYVSQPPGFVDPKCPKKVYKVVKALYGLHQAPRAWYATLSTFLLKSGYRRGTIDKTLFIKKDKNDIMLVQVYVDDIIFGSTKRSWCDEFEALMKSRFQMSSMGELTFFLGLQVKQKEDGIFISQDKYVAEILKKFDFASVKTASTPIETQKPLVKDEEATDVDVHLYRSMISSLMYLTASRPDIMFAVCACSRFQVTPKTSHLNAMKRIFRYLKGKPKLGLWYPRVSSFDLEAYSDSDYAGANLDRKSTTGEAEYVAAVNCCGQVLWIQNQILDYGFNFMNTNIYNDNESTICIVKNPVFHSKTKHIEIRHHFIRDAYEKKLIQVLKIHTDDNVADLLTKAFDVSRFNF</sequence>
<feature type="region of interest" description="Disordered" evidence="1">
    <location>
        <begin position="305"/>
        <end position="327"/>
    </location>
</feature>
<dbReference type="Pfam" id="PF13976">
    <property type="entry name" value="gag_pre-integrs"/>
    <property type="match status" value="1"/>
</dbReference>
<reference evidence="3" key="1">
    <citation type="journal article" date="2022" name="Int. J. Mol. Sci.">
        <title>Draft Genome of Tanacetum Coccineum: Genomic Comparison of Closely Related Tanacetum-Family Plants.</title>
        <authorList>
            <person name="Yamashiro T."/>
            <person name="Shiraishi A."/>
            <person name="Nakayama K."/>
            <person name="Satake H."/>
        </authorList>
    </citation>
    <scope>NUCLEOTIDE SEQUENCE</scope>
</reference>
<evidence type="ECO:0000313" key="3">
    <source>
        <dbReference type="EMBL" id="GJT44147.1"/>
    </source>
</evidence>
<dbReference type="InterPro" id="IPR043502">
    <property type="entry name" value="DNA/RNA_pol_sf"/>
</dbReference>
<dbReference type="Proteomes" id="UP001151760">
    <property type="component" value="Unassembled WGS sequence"/>
</dbReference>
<dbReference type="InterPro" id="IPR025724">
    <property type="entry name" value="GAG-pre-integrase_dom"/>
</dbReference>
<evidence type="ECO:0000313" key="4">
    <source>
        <dbReference type="Proteomes" id="UP001151760"/>
    </source>
</evidence>
<dbReference type="PANTHER" id="PTHR11439">
    <property type="entry name" value="GAG-POL-RELATED RETROTRANSPOSON"/>
    <property type="match status" value="1"/>
</dbReference>
<dbReference type="InterPro" id="IPR036875">
    <property type="entry name" value="Znf_CCHC_sf"/>
</dbReference>
<feature type="region of interest" description="Disordered" evidence="1">
    <location>
        <begin position="924"/>
        <end position="982"/>
    </location>
</feature>
<dbReference type="PANTHER" id="PTHR11439:SF495">
    <property type="entry name" value="REVERSE TRANSCRIPTASE, RNA-DEPENDENT DNA POLYMERASE-RELATED"/>
    <property type="match status" value="1"/>
</dbReference>
<feature type="domain" description="CCHC-type" evidence="2">
    <location>
        <begin position="717"/>
        <end position="733"/>
    </location>
</feature>
<evidence type="ECO:0000259" key="2">
    <source>
        <dbReference type="SMART" id="SM00343"/>
    </source>
</evidence>
<feature type="region of interest" description="Disordered" evidence="1">
    <location>
        <begin position="589"/>
        <end position="619"/>
    </location>
</feature>
<dbReference type="SUPFAM" id="SSF57756">
    <property type="entry name" value="Retrovirus zinc finger-like domains"/>
    <property type="match status" value="1"/>
</dbReference>
<feature type="compositionally biased region" description="Polar residues" evidence="1">
    <location>
        <begin position="953"/>
        <end position="968"/>
    </location>
</feature>
<evidence type="ECO:0000256" key="1">
    <source>
        <dbReference type="SAM" id="MobiDB-lite"/>
    </source>
</evidence>
<organism evidence="3 4">
    <name type="scientific">Tanacetum coccineum</name>
    <dbReference type="NCBI Taxonomy" id="301880"/>
    <lineage>
        <taxon>Eukaryota</taxon>
        <taxon>Viridiplantae</taxon>
        <taxon>Streptophyta</taxon>
        <taxon>Embryophyta</taxon>
        <taxon>Tracheophyta</taxon>
        <taxon>Spermatophyta</taxon>
        <taxon>Magnoliopsida</taxon>
        <taxon>eudicotyledons</taxon>
        <taxon>Gunneridae</taxon>
        <taxon>Pentapetalae</taxon>
        <taxon>asterids</taxon>
        <taxon>campanulids</taxon>
        <taxon>Asterales</taxon>
        <taxon>Asteraceae</taxon>
        <taxon>Asteroideae</taxon>
        <taxon>Anthemideae</taxon>
        <taxon>Anthemidinae</taxon>
        <taxon>Tanacetum</taxon>
    </lineage>
</organism>
<name>A0ABQ5E0I7_9ASTR</name>
<keyword evidence="4" id="KW-1185">Reference proteome</keyword>
<feature type="domain" description="CCHC-type" evidence="2">
    <location>
        <begin position="403"/>
        <end position="419"/>
    </location>
</feature>
<dbReference type="EMBL" id="BQNB010015788">
    <property type="protein sequence ID" value="GJT44147.1"/>
    <property type="molecule type" value="Genomic_DNA"/>
</dbReference>
<dbReference type="SUPFAM" id="SSF56672">
    <property type="entry name" value="DNA/RNA polymerases"/>
    <property type="match status" value="1"/>
</dbReference>
<feature type="compositionally biased region" description="Low complexity" evidence="1">
    <location>
        <begin position="931"/>
        <end position="952"/>
    </location>
</feature>
<protein>
    <submittedName>
        <fullName evidence="3">Ribonuclease H-like domain-containing protein</fullName>
    </submittedName>
</protein>
<feature type="compositionally biased region" description="Low complexity" evidence="1">
    <location>
        <begin position="597"/>
        <end position="613"/>
    </location>
</feature>
<dbReference type="CDD" id="cd09272">
    <property type="entry name" value="RNase_HI_RT_Ty1"/>
    <property type="match status" value="1"/>
</dbReference>
<comment type="caution">
    <text evidence="3">The sequence shown here is derived from an EMBL/GenBank/DDBJ whole genome shotgun (WGS) entry which is preliminary data.</text>
</comment>
<proteinExistence type="predicted"/>
<dbReference type="Pfam" id="PF07727">
    <property type="entry name" value="RVT_2"/>
    <property type="match status" value="1"/>
</dbReference>
<dbReference type="InterPro" id="IPR001878">
    <property type="entry name" value="Znf_CCHC"/>
</dbReference>
<accession>A0ABQ5E0I7</accession>
<dbReference type="InterPro" id="IPR013103">
    <property type="entry name" value="RVT_2"/>
</dbReference>
<gene>
    <name evidence="3" type="ORF">Tco_0952862</name>
</gene>
<reference evidence="3" key="2">
    <citation type="submission" date="2022-01" db="EMBL/GenBank/DDBJ databases">
        <authorList>
            <person name="Yamashiro T."/>
            <person name="Shiraishi A."/>
            <person name="Satake H."/>
            <person name="Nakayama K."/>
        </authorList>
    </citation>
    <scope>NUCLEOTIDE SEQUENCE</scope>
</reference>
<dbReference type="SMART" id="SM00343">
    <property type="entry name" value="ZnF_C2HC"/>
    <property type="match status" value="2"/>
</dbReference>